<name>A9CXW8_9GAMM</name>
<evidence type="ECO:0000313" key="2">
    <source>
        <dbReference type="Proteomes" id="UP000005839"/>
    </source>
</evidence>
<dbReference type="STRING" id="314608.KT99_02542"/>
<dbReference type="EMBL" id="ABIC01000003">
    <property type="protein sequence ID" value="EDQ02355.1"/>
    <property type="molecule type" value="Genomic_DNA"/>
</dbReference>
<dbReference type="AlphaFoldDB" id="A9CXW8"/>
<reference evidence="1 2" key="1">
    <citation type="submission" date="2007-10" db="EMBL/GenBank/DDBJ databases">
        <authorList>
            <person name="Yayanos A."/>
            <person name="Ferriera S."/>
            <person name="Johnson J."/>
            <person name="Kravitz S."/>
            <person name="Halpern A."/>
            <person name="Remington K."/>
            <person name="Beeson K."/>
            <person name="Tran B."/>
            <person name="Rogers Y.-H."/>
            <person name="Friedman R."/>
            <person name="Venter J.C."/>
        </authorList>
    </citation>
    <scope>NUCLEOTIDE SEQUENCE [LARGE SCALE GENOMIC DNA]</scope>
    <source>
        <strain evidence="1 2">KT99</strain>
    </source>
</reference>
<sequence>MPQSKIPAVFEAAVDKARALTGAHIELPHDEHFSIEFILSTALSLSLLKAVLIMA</sequence>
<comment type="caution">
    <text evidence="1">The sequence shown here is derived from an EMBL/GenBank/DDBJ whole genome shotgun (WGS) entry which is preliminary data.</text>
</comment>
<keyword evidence="2" id="KW-1185">Reference proteome</keyword>
<accession>A9CXW8</accession>
<gene>
    <name evidence="1" type="ORF">KT99_02542</name>
</gene>
<organism evidence="1 2">
    <name type="scientific">Shewanella benthica KT99</name>
    <dbReference type="NCBI Taxonomy" id="314608"/>
    <lineage>
        <taxon>Bacteria</taxon>
        <taxon>Pseudomonadati</taxon>
        <taxon>Pseudomonadota</taxon>
        <taxon>Gammaproteobacteria</taxon>
        <taxon>Alteromonadales</taxon>
        <taxon>Shewanellaceae</taxon>
        <taxon>Shewanella</taxon>
    </lineage>
</organism>
<protein>
    <submittedName>
        <fullName evidence="1">Uncharacterized protein</fullName>
    </submittedName>
</protein>
<evidence type="ECO:0000313" key="1">
    <source>
        <dbReference type="EMBL" id="EDQ02355.1"/>
    </source>
</evidence>
<proteinExistence type="predicted"/>
<dbReference type="Proteomes" id="UP000005839">
    <property type="component" value="Unassembled WGS sequence"/>
</dbReference>